<reference evidence="2 3" key="1">
    <citation type="journal article" date="2024" name="IMA Fungus">
        <title>Apiospora arundinis, a panoply of carbohydrate-active enzymes and secondary metabolites.</title>
        <authorList>
            <person name="Sorensen T."/>
            <person name="Petersen C."/>
            <person name="Muurmann A.T."/>
            <person name="Christiansen J.V."/>
            <person name="Brundto M.L."/>
            <person name="Overgaard C.K."/>
            <person name="Boysen A.T."/>
            <person name="Wollenberg R.D."/>
            <person name="Larsen T.O."/>
            <person name="Sorensen J.L."/>
            <person name="Nielsen K.L."/>
            <person name="Sondergaard T.E."/>
        </authorList>
    </citation>
    <scope>NUCLEOTIDE SEQUENCE [LARGE SCALE GENOMIC DNA]</scope>
    <source>
        <strain evidence="2 3">AAU 773</strain>
    </source>
</reference>
<dbReference type="Proteomes" id="UP001390339">
    <property type="component" value="Unassembled WGS sequence"/>
</dbReference>
<accession>A0ABR2HS75</accession>
<sequence>MALYHVRVRNHYWDRSPSEGPRVHTPVQSPVRQQGNGAAPHAVRVLDGKQRLGVHLVSHDKILTTCESLSYLAEAHGMIIRTSWQACPRPIWVVQEQVQFEPPFPVRIVDLATNEAMESDCTSICWVPHLVEPDGTLVTILNDIPGEIQLGSTRTARSNIVMQVPSCPRKTKAKWVETSRLSRCRKLNEKEKQALFNAQLESLRAKQTSTVSPQATMREYIRSPVERLLTSQFRLDTFPGLSIVPDDEDLEVPTRPAASDQSIEDILTGSCDWSDDGHLSDDPFDRRPLCMFEGARRLCCTYPDLAPTILNTDPTHRHLQDHECPCGSGHSEHCIFTDLQPTKCFLRNHQHCHLPLLDESLTLDEPVGSGSSSSPMALVPPQFPTAMTSSHLERDVDKETDDDDDEAEFRSVCDWPLYPNLESRLRSQALADVFDDSFLIPASDMVPTPYELEPSPLPSMMEIDEGWSFFPTDGEAMSSERHGLPSTPPPSYGVWV</sequence>
<feature type="compositionally biased region" description="Pro residues" evidence="1">
    <location>
        <begin position="486"/>
        <end position="496"/>
    </location>
</feature>
<protein>
    <submittedName>
        <fullName evidence="2">Uncharacterized protein</fullName>
    </submittedName>
</protein>
<keyword evidence="3" id="KW-1185">Reference proteome</keyword>
<proteinExistence type="predicted"/>
<organism evidence="2 3">
    <name type="scientific">Apiospora arundinis</name>
    <dbReference type="NCBI Taxonomy" id="335852"/>
    <lineage>
        <taxon>Eukaryota</taxon>
        <taxon>Fungi</taxon>
        <taxon>Dikarya</taxon>
        <taxon>Ascomycota</taxon>
        <taxon>Pezizomycotina</taxon>
        <taxon>Sordariomycetes</taxon>
        <taxon>Xylariomycetidae</taxon>
        <taxon>Amphisphaeriales</taxon>
        <taxon>Apiosporaceae</taxon>
        <taxon>Apiospora</taxon>
    </lineage>
</organism>
<comment type="caution">
    <text evidence="2">The sequence shown here is derived from an EMBL/GenBank/DDBJ whole genome shotgun (WGS) entry which is preliminary data.</text>
</comment>
<feature type="compositionally biased region" description="Polar residues" evidence="1">
    <location>
        <begin position="26"/>
        <end position="36"/>
    </location>
</feature>
<feature type="region of interest" description="Disordered" evidence="1">
    <location>
        <begin position="15"/>
        <end position="38"/>
    </location>
</feature>
<name>A0ABR2HS75_9PEZI</name>
<feature type="region of interest" description="Disordered" evidence="1">
    <location>
        <begin position="476"/>
        <end position="496"/>
    </location>
</feature>
<evidence type="ECO:0000313" key="3">
    <source>
        <dbReference type="Proteomes" id="UP001390339"/>
    </source>
</evidence>
<evidence type="ECO:0000256" key="1">
    <source>
        <dbReference type="SAM" id="MobiDB-lite"/>
    </source>
</evidence>
<evidence type="ECO:0000313" key="2">
    <source>
        <dbReference type="EMBL" id="KAK8851562.1"/>
    </source>
</evidence>
<dbReference type="EMBL" id="JAPCWZ010000009">
    <property type="protein sequence ID" value="KAK8851562.1"/>
    <property type="molecule type" value="Genomic_DNA"/>
</dbReference>
<gene>
    <name evidence="2" type="ORF">PGQ11_014041</name>
</gene>
<feature type="region of interest" description="Disordered" evidence="1">
    <location>
        <begin position="386"/>
        <end position="405"/>
    </location>
</feature>